<dbReference type="EMBL" id="MU842891">
    <property type="protein sequence ID" value="KAK2027669.1"/>
    <property type="molecule type" value="Genomic_DNA"/>
</dbReference>
<proteinExistence type="predicted"/>
<dbReference type="AlphaFoldDB" id="A0AAD9HGJ8"/>
<feature type="region of interest" description="Disordered" evidence="1">
    <location>
        <begin position="119"/>
        <end position="148"/>
    </location>
</feature>
<evidence type="ECO:0000313" key="2">
    <source>
        <dbReference type="EMBL" id="KAK2027669.1"/>
    </source>
</evidence>
<sequence>MLRTSRCLFVFTSTFNLQHPQPVQYRCPLAKASCPIRSPNHSRILAHILPFGDCKWSLVLCIPTIEWNVTNARQSNSKQQSQVHTSVRLSPPPRASRFSLLACLLATTCPSLHSVAQRLKRRKRKSKIKEENRDLGTRPNPEQRRKKRVPMTSWWEMVLTRKHPIHICISSYHVPPSQSP</sequence>
<reference evidence="2" key="1">
    <citation type="submission" date="2021-06" db="EMBL/GenBank/DDBJ databases">
        <title>Comparative genomics, transcriptomics and evolutionary studies reveal genomic signatures of adaptation to plant cell wall in hemibiotrophic fungi.</title>
        <authorList>
            <consortium name="DOE Joint Genome Institute"/>
            <person name="Baroncelli R."/>
            <person name="Diaz J.F."/>
            <person name="Benocci T."/>
            <person name="Peng M."/>
            <person name="Battaglia E."/>
            <person name="Haridas S."/>
            <person name="Andreopoulos W."/>
            <person name="Labutti K."/>
            <person name="Pangilinan J."/>
            <person name="Floch G.L."/>
            <person name="Makela M.R."/>
            <person name="Henrissat B."/>
            <person name="Grigoriev I.V."/>
            <person name="Crouch J.A."/>
            <person name="De Vries R.P."/>
            <person name="Sukno S.A."/>
            <person name="Thon M.R."/>
        </authorList>
    </citation>
    <scope>NUCLEOTIDE SEQUENCE</scope>
    <source>
        <strain evidence="2">MAFF235873</strain>
    </source>
</reference>
<evidence type="ECO:0000256" key="1">
    <source>
        <dbReference type="SAM" id="MobiDB-lite"/>
    </source>
</evidence>
<name>A0AAD9HGJ8_9PEZI</name>
<comment type="caution">
    <text evidence="2">The sequence shown here is derived from an EMBL/GenBank/DDBJ whole genome shotgun (WGS) entry which is preliminary data.</text>
</comment>
<accession>A0AAD9HGJ8</accession>
<keyword evidence="3" id="KW-1185">Reference proteome</keyword>
<protein>
    <submittedName>
        <fullName evidence="2">Uncharacterized protein</fullName>
    </submittedName>
</protein>
<dbReference type="Proteomes" id="UP001232148">
    <property type="component" value="Unassembled WGS sequence"/>
</dbReference>
<evidence type="ECO:0000313" key="3">
    <source>
        <dbReference type="Proteomes" id="UP001232148"/>
    </source>
</evidence>
<gene>
    <name evidence="2" type="ORF">LX32DRAFT_433714</name>
</gene>
<organism evidence="2 3">
    <name type="scientific">Colletotrichum zoysiae</name>
    <dbReference type="NCBI Taxonomy" id="1216348"/>
    <lineage>
        <taxon>Eukaryota</taxon>
        <taxon>Fungi</taxon>
        <taxon>Dikarya</taxon>
        <taxon>Ascomycota</taxon>
        <taxon>Pezizomycotina</taxon>
        <taxon>Sordariomycetes</taxon>
        <taxon>Hypocreomycetidae</taxon>
        <taxon>Glomerellales</taxon>
        <taxon>Glomerellaceae</taxon>
        <taxon>Colletotrichum</taxon>
        <taxon>Colletotrichum graminicola species complex</taxon>
    </lineage>
</organism>